<dbReference type="RefSeq" id="WP_312894571.1">
    <property type="nucleotide sequence ID" value="NZ_BAABAM010000003.1"/>
</dbReference>
<dbReference type="SUPFAM" id="SSF89796">
    <property type="entry name" value="CoA-transferase family III (CaiB/BaiF)"/>
    <property type="match status" value="2"/>
</dbReference>
<evidence type="ECO:0000256" key="1">
    <source>
        <dbReference type="SAM" id="MobiDB-lite"/>
    </source>
</evidence>
<dbReference type="Pfam" id="PF02515">
    <property type="entry name" value="CoA_transf_3"/>
    <property type="match status" value="2"/>
</dbReference>
<dbReference type="PANTHER" id="PTHR48228">
    <property type="entry name" value="SUCCINYL-COA--D-CITRAMALATE COA-TRANSFERASE"/>
    <property type="match status" value="1"/>
</dbReference>
<evidence type="ECO:0000313" key="2">
    <source>
        <dbReference type="EMBL" id="MBA2893296.1"/>
    </source>
</evidence>
<dbReference type="Gene3D" id="3.30.1540.10">
    <property type="entry name" value="formyl-coa transferase, domain 3"/>
    <property type="match status" value="1"/>
</dbReference>
<dbReference type="AlphaFoldDB" id="A0A7W0CLH7"/>
<gene>
    <name evidence="2" type="ORF">HNR30_004650</name>
</gene>
<dbReference type="InterPro" id="IPR050509">
    <property type="entry name" value="CoA-transferase_III"/>
</dbReference>
<dbReference type="InterPro" id="IPR023606">
    <property type="entry name" value="CoA-Trfase_III_dom_1_sf"/>
</dbReference>
<dbReference type="InterPro" id="IPR003673">
    <property type="entry name" value="CoA-Trfase_fam_III"/>
</dbReference>
<dbReference type="GO" id="GO:0016740">
    <property type="term" value="F:transferase activity"/>
    <property type="evidence" value="ECO:0007669"/>
    <property type="project" value="UniProtKB-KW"/>
</dbReference>
<organism evidence="2 3">
    <name type="scientific">Nonomuraea soli</name>
    <dbReference type="NCBI Taxonomy" id="1032476"/>
    <lineage>
        <taxon>Bacteria</taxon>
        <taxon>Bacillati</taxon>
        <taxon>Actinomycetota</taxon>
        <taxon>Actinomycetes</taxon>
        <taxon>Streptosporangiales</taxon>
        <taxon>Streptosporangiaceae</taxon>
        <taxon>Nonomuraea</taxon>
    </lineage>
</organism>
<reference evidence="2 3" key="1">
    <citation type="submission" date="2020-07" db="EMBL/GenBank/DDBJ databases">
        <title>Genomic Encyclopedia of Type Strains, Phase IV (KMG-IV): sequencing the most valuable type-strain genomes for metagenomic binning, comparative biology and taxonomic classification.</title>
        <authorList>
            <person name="Goeker M."/>
        </authorList>
    </citation>
    <scope>NUCLEOTIDE SEQUENCE [LARGE SCALE GENOMIC DNA]</scope>
    <source>
        <strain evidence="2 3">DSM 45533</strain>
    </source>
</reference>
<dbReference type="PANTHER" id="PTHR48228:SF4">
    <property type="entry name" value="BLR3030 PROTEIN"/>
    <property type="match status" value="1"/>
</dbReference>
<proteinExistence type="predicted"/>
<keyword evidence="2" id="KW-0808">Transferase</keyword>
<dbReference type="Proteomes" id="UP000530928">
    <property type="component" value="Unassembled WGS sequence"/>
</dbReference>
<sequence>MYEKAIAELASSVQVELPPVRVVDDGARLPSPFKVEEAAAVSVGAALGAAAGLVGGEGELEMREALAAFLDERFFRVNNKPPLMWAPFSGDYRAADGWVRLHCNFDHHREAVLRALGLKPKAEREEVEEACAGRTARGVEDAVTAEGGCAGALRTMEEWAAHPQSRAVRELPLVGMERVGGAPAGAGRRRAGEWPLEGVRVLDLTRVIAGPVATRTLAAHGAKVLRVGAPALPEVAGLVVSTAFGKRSTLLDLRSEKGARRLRELVAGADVIVRGYRPGALEGLGFGVEELASLRPGIVCVDISAYGGRGPWGMRRGFDSLVQMVTGIAHGPEPEPLPAQVLDHATGYLAAFGAMAALARQGAEGGSWRVELSLARTAQWLVEMGQAAPVERFRIDGLLGEMESTFGELTYVLPPGRIDGRRPEWTGPPPMKGQHHPEWW</sequence>
<evidence type="ECO:0000313" key="3">
    <source>
        <dbReference type="Proteomes" id="UP000530928"/>
    </source>
</evidence>
<name>A0A7W0CLH7_9ACTN</name>
<keyword evidence="3" id="KW-1185">Reference proteome</keyword>
<accession>A0A7W0CLH7</accession>
<dbReference type="Gene3D" id="3.40.50.10540">
    <property type="entry name" value="Crotonobetainyl-coa:carnitine coa-transferase, domain 1"/>
    <property type="match status" value="2"/>
</dbReference>
<comment type="caution">
    <text evidence="2">The sequence shown here is derived from an EMBL/GenBank/DDBJ whole genome shotgun (WGS) entry which is preliminary data.</text>
</comment>
<dbReference type="InterPro" id="IPR044855">
    <property type="entry name" value="CoA-Trfase_III_dom3_sf"/>
</dbReference>
<feature type="region of interest" description="Disordered" evidence="1">
    <location>
        <begin position="420"/>
        <end position="440"/>
    </location>
</feature>
<protein>
    <submittedName>
        <fullName evidence="2">Crotonobetainyl-CoA:carnitine CoA-transferase CaiB-like acyl-CoA transferase</fullName>
    </submittedName>
</protein>
<dbReference type="EMBL" id="JACDUR010000004">
    <property type="protein sequence ID" value="MBA2893296.1"/>
    <property type="molecule type" value="Genomic_DNA"/>
</dbReference>